<dbReference type="RefSeq" id="WP_033358723.1">
    <property type="nucleotide sequence ID" value="NZ_CP073767.1"/>
</dbReference>
<reference evidence="2" key="1">
    <citation type="submission" date="2021-04" db="EMBL/GenBank/DDBJ databases">
        <title>Dactylosporangium aurantiacum NRRL B-8018 full assembly.</title>
        <authorList>
            <person name="Hartkoorn R.C."/>
            <person name="Beaudoing E."/>
            <person name="Hot D."/>
        </authorList>
    </citation>
    <scope>NUCLEOTIDE SEQUENCE</scope>
    <source>
        <strain evidence="2">NRRL B-8018</strain>
    </source>
</reference>
<gene>
    <name evidence="2" type="ORF">Daura_35085</name>
</gene>
<dbReference type="InterPro" id="IPR039374">
    <property type="entry name" value="SIP_fam"/>
</dbReference>
<keyword evidence="3" id="KW-1185">Reference proteome</keyword>
<dbReference type="SUPFAM" id="SSF63380">
    <property type="entry name" value="Riboflavin synthase domain-like"/>
    <property type="match status" value="1"/>
</dbReference>
<protein>
    <submittedName>
        <fullName evidence="2">Siderophore-interacting protein</fullName>
    </submittedName>
</protein>
<dbReference type="Proteomes" id="UP001058003">
    <property type="component" value="Chromosome"/>
</dbReference>
<dbReference type="InterPro" id="IPR007037">
    <property type="entry name" value="SIP_rossman_dom"/>
</dbReference>
<dbReference type="Pfam" id="PF04954">
    <property type="entry name" value="SIP"/>
    <property type="match status" value="1"/>
</dbReference>
<dbReference type="CDD" id="cd06193">
    <property type="entry name" value="siderophore_interacting"/>
    <property type="match status" value="1"/>
</dbReference>
<dbReference type="EMBL" id="CP073767">
    <property type="protein sequence ID" value="UWZ51907.1"/>
    <property type="molecule type" value="Genomic_DNA"/>
</dbReference>
<evidence type="ECO:0000313" key="3">
    <source>
        <dbReference type="Proteomes" id="UP001058003"/>
    </source>
</evidence>
<dbReference type="AlphaFoldDB" id="A0A9Q9ID88"/>
<evidence type="ECO:0000313" key="2">
    <source>
        <dbReference type="EMBL" id="UWZ51907.1"/>
    </source>
</evidence>
<organism evidence="2 3">
    <name type="scientific">Dactylosporangium aurantiacum</name>
    <dbReference type="NCBI Taxonomy" id="35754"/>
    <lineage>
        <taxon>Bacteria</taxon>
        <taxon>Bacillati</taxon>
        <taxon>Actinomycetota</taxon>
        <taxon>Actinomycetes</taxon>
        <taxon>Micromonosporales</taxon>
        <taxon>Micromonosporaceae</taxon>
        <taxon>Dactylosporangium</taxon>
    </lineage>
</organism>
<dbReference type="Gene3D" id="3.40.50.80">
    <property type="entry name" value="Nucleotide-binding domain of ferredoxin-NADP reductase (FNR) module"/>
    <property type="match status" value="1"/>
</dbReference>
<accession>A0A9Q9ID88</accession>
<dbReference type="PANTHER" id="PTHR30157">
    <property type="entry name" value="FERRIC REDUCTASE, NADPH-DEPENDENT"/>
    <property type="match status" value="1"/>
</dbReference>
<sequence>MTFDFFDVTVLRREPLSPSAVRIVFGGAGLSAFASGGRDQRFKLFLPQPHQRAADVPRGEDWYPRWRAADPATRAVMRTYTVREQRDGEFDVDFAVHDTACAGPASTWARHARPGDRAVVLGPTVADNGGVDFRPPAGTDWILLTGDETAVPALAGILAWVGGSLPVRAWVEVHDPADVRDLPRPDGAEVTWLVGGGLLDALRGADLPAGTPYAWVAGESGVVRAVRRHLVGERGFDRRRVMFTGYWRRGATEDDLVAESDA</sequence>
<evidence type="ECO:0000259" key="1">
    <source>
        <dbReference type="PROSITE" id="PS51384"/>
    </source>
</evidence>
<dbReference type="Gene3D" id="2.40.30.10">
    <property type="entry name" value="Translation factors"/>
    <property type="match status" value="1"/>
</dbReference>
<dbReference type="PROSITE" id="PS51384">
    <property type="entry name" value="FAD_FR"/>
    <property type="match status" value="1"/>
</dbReference>
<dbReference type="InterPro" id="IPR017938">
    <property type="entry name" value="Riboflavin_synthase-like_b-brl"/>
</dbReference>
<feature type="domain" description="FAD-binding FR-type" evidence="1">
    <location>
        <begin position="3"/>
        <end position="143"/>
    </location>
</feature>
<dbReference type="GO" id="GO:0016491">
    <property type="term" value="F:oxidoreductase activity"/>
    <property type="evidence" value="ECO:0007669"/>
    <property type="project" value="InterPro"/>
</dbReference>
<dbReference type="PANTHER" id="PTHR30157:SF0">
    <property type="entry name" value="NADPH-DEPENDENT FERRIC-CHELATE REDUCTASE"/>
    <property type="match status" value="1"/>
</dbReference>
<dbReference type="KEGG" id="daur:Daura_35085"/>
<dbReference type="OrthoDB" id="3291337at2"/>
<dbReference type="Pfam" id="PF08021">
    <property type="entry name" value="FAD_binding_9"/>
    <property type="match status" value="1"/>
</dbReference>
<proteinExistence type="predicted"/>
<dbReference type="InterPro" id="IPR013113">
    <property type="entry name" value="SIP_FAD-bd"/>
</dbReference>
<dbReference type="InterPro" id="IPR017927">
    <property type="entry name" value="FAD-bd_FR_type"/>
</dbReference>
<name>A0A9Q9ID88_9ACTN</name>
<dbReference type="InterPro" id="IPR039261">
    <property type="entry name" value="FNR_nucleotide-bd"/>
</dbReference>